<evidence type="ECO:0000256" key="1">
    <source>
        <dbReference type="ARBA" id="ARBA00004141"/>
    </source>
</evidence>
<keyword evidence="2 5" id="KW-0812">Transmembrane</keyword>
<protein>
    <recommendedName>
        <fullName evidence="8">Tetraspanin</fullName>
    </recommendedName>
</protein>
<evidence type="ECO:0000256" key="2">
    <source>
        <dbReference type="ARBA" id="ARBA00022692"/>
    </source>
</evidence>
<feature type="transmembrane region" description="Helical" evidence="5">
    <location>
        <begin position="12"/>
        <end position="31"/>
    </location>
</feature>
<sequence length="174" mass="19635">MYRICLIYQMPFAQGGIIAAGVFLIMVALLGMYGTKHQHQVALFFYMVILTCVFIIQFIVAVVCLGNVSEDSLEELVTSGWTRSDNAVRWDAQKAFTCCGLDHEDMLKQDCRKLPCWNSCEPCLPVIVEATSNNLARVGMLGLFFSFSEVIGVWLTYQFRNTRDPNIDPDALFL</sequence>
<evidence type="ECO:0000313" key="7">
    <source>
        <dbReference type="Proteomes" id="UP000270094"/>
    </source>
</evidence>
<feature type="transmembrane region" description="Helical" evidence="5">
    <location>
        <begin position="138"/>
        <end position="157"/>
    </location>
</feature>
<evidence type="ECO:0008006" key="8">
    <source>
        <dbReference type="Google" id="ProtNLM"/>
    </source>
</evidence>
<dbReference type="GO" id="GO:0016020">
    <property type="term" value="C:membrane"/>
    <property type="evidence" value="ECO:0007669"/>
    <property type="project" value="UniProtKB-SubCell"/>
</dbReference>
<evidence type="ECO:0000256" key="3">
    <source>
        <dbReference type="ARBA" id="ARBA00022989"/>
    </source>
</evidence>
<accession>A0A3P7IYG8</accession>
<comment type="subcellular location">
    <subcellularLocation>
        <location evidence="1">Membrane</location>
        <topology evidence="1">Multi-pass membrane protein</topology>
    </subcellularLocation>
</comment>
<feature type="transmembrane region" description="Helical" evidence="5">
    <location>
        <begin position="43"/>
        <end position="68"/>
    </location>
</feature>
<dbReference type="AlphaFoldDB" id="A0A3P7IYG8"/>
<name>A0A3P7IYG8_STRVU</name>
<organism evidence="6 7">
    <name type="scientific">Strongylus vulgaris</name>
    <name type="common">Blood worm</name>
    <dbReference type="NCBI Taxonomy" id="40348"/>
    <lineage>
        <taxon>Eukaryota</taxon>
        <taxon>Metazoa</taxon>
        <taxon>Ecdysozoa</taxon>
        <taxon>Nematoda</taxon>
        <taxon>Chromadorea</taxon>
        <taxon>Rhabditida</taxon>
        <taxon>Rhabditina</taxon>
        <taxon>Rhabditomorpha</taxon>
        <taxon>Strongyloidea</taxon>
        <taxon>Strongylidae</taxon>
        <taxon>Strongylus</taxon>
    </lineage>
</organism>
<keyword evidence="3 5" id="KW-1133">Transmembrane helix</keyword>
<evidence type="ECO:0000256" key="5">
    <source>
        <dbReference type="SAM" id="Phobius"/>
    </source>
</evidence>
<evidence type="ECO:0000313" key="6">
    <source>
        <dbReference type="EMBL" id="VDM70724.1"/>
    </source>
</evidence>
<evidence type="ECO:0000256" key="4">
    <source>
        <dbReference type="ARBA" id="ARBA00023136"/>
    </source>
</evidence>
<keyword evidence="7" id="KW-1185">Reference proteome</keyword>
<keyword evidence="4 5" id="KW-0472">Membrane</keyword>
<proteinExistence type="predicted"/>
<dbReference type="InterPro" id="IPR018499">
    <property type="entry name" value="Tetraspanin/Peripherin"/>
</dbReference>
<dbReference type="Pfam" id="PF00335">
    <property type="entry name" value="Tetraspanin"/>
    <property type="match status" value="1"/>
</dbReference>
<gene>
    <name evidence="6" type="ORF">SVUK_LOCUS5722</name>
</gene>
<dbReference type="Proteomes" id="UP000270094">
    <property type="component" value="Unassembled WGS sequence"/>
</dbReference>
<reference evidence="6 7" key="1">
    <citation type="submission" date="2018-11" db="EMBL/GenBank/DDBJ databases">
        <authorList>
            <consortium name="Pathogen Informatics"/>
        </authorList>
    </citation>
    <scope>NUCLEOTIDE SEQUENCE [LARGE SCALE GENOMIC DNA]</scope>
</reference>
<dbReference type="OrthoDB" id="5845060at2759"/>
<dbReference type="EMBL" id="UYYB01017299">
    <property type="protein sequence ID" value="VDM70724.1"/>
    <property type="molecule type" value="Genomic_DNA"/>
</dbReference>